<dbReference type="GO" id="GO:0006412">
    <property type="term" value="P:translation"/>
    <property type="evidence" value="ECO:0007669"/>
    <property type="project" value="UniProtKB-UniRule"/>
</dbReference>
<dbReference type="InterPro" id="IPR000120">
    <property type="entry name" value="Amidase"/>
</dbReference>
<name>A0A6I3KJ41_9HYPH</name>
<dbReference type="RefSeq" id="WP_324614900.1">
    <property type="nucleotide sequence ID" value="NZ_WMBQ01000001.1"/>
</dbReference>
<evidence type="ECO:0000313" key="15">
    <source>
        <dbReference type="Proteomes" id="UP000440694"/>
    </source>
</evidence>
<comment type="subunit">
    <text evidence="3 11">Heterotrimer of A, B and C subunits.</text>
</comment>
<dbReference type="PANTHER" id="PTHR11895:SF151">
    <property type="entry name" value="GLUTAMYL-TRNA(GLN) AMIDOTRANSFERASE SUBUNIT A"/>
    <property type="match status" value="1"/>
</dbReference>
<comment type="function">
    <text evidence="1">Hydrolyzes indole-3-acetamide (IAM) into indole-3-acetic acid (IAA).</text>
</comment>
<evidence type="ECO:0000256" key="10">
    <source>
        <dbReference type="ARBA" id="ARBA00047407"/>
    </source>
</evidence>
<dbReference type="NCBIfam" id="TIGR00132">
    <property type="entry name" value="gatA"/>
    <property type="match status" value="1"/>
</dbReference>
<dbReference type="InterPro" id="IPR023631">
    <property type="entry name" value="Amidase_dom"/>
</dbReference>
<dbReference type="PROSITE" id="PS00571">
    <property type="entry name" value="AMIDASES"/>
    <property type="match status" value="1"/>
</dbReference>
<dbReference type="GO" id="GO:0016740">
    <property type="term" value="F:transferase activity"/>
    <property type="evidence" value="ECO:0007669"/>
    <property type="project" value="UniProtKB-KW"/>
</dbReference>
<accession>A0A6I3KJ41</accession>
<dbReference type="PANTHER" id="PTHR11895">
    <property type="entry name" value="TRANSAMIDASE"/>
    <property type="match status" value="1"/>
</dbReference>
<reference evidence="14 15" key="1">
    <citation type="submission" date="2019-11" db="EMBL/GenBank/DDBJ databases">
        <title>Identification of a novel strain.</title>
        <authorList>
            <person name="Xu Q."/>
            <person name="Wang G."/>
        </authorList>
    </citation>
    <scope>NUCLEOTIDE SEQUENCE [LARGE SCALE GENOMIC DNA]</scope>
    <source>
        <strain evidence="15">xq</strain>
    </source>
</reference>
<dbReference type="Proteomes" id="UP000440694">
    <property type="component" value="Unassembled WGS sequence"/>
</dbReference>
<evidence type="ECO:0000256" key="12">
    <source>
        <dbReference type="SAM" id="MobiDB-lite"/>
    </source>
</evidence>
<dbReference type="InterPro" id="IPR020556">
    <property type="entry name" value="Amidase_CS"/>
</dbReference>
<protein>
    <recommendedName>
        <fullName evidence="5 11">Glutamyl-tRNA(Gln) amidotransferase subunit A</fullName>
        <shortName evidence="11">Glu-ADT subunit A</shortName>
        <ecNumber evidence="4 11">6.3.5.7</ecNumber>
    </recommendedName>
</protein>
<dbReference type="EMBL" id="WMBQ01000001">
    <property type="protein sequence ID" value="MTD93752.1"/>
    <property type="molecule type" value="Genomic_DNA"/>
</dbReference>
<gene>
    <name evidence="11 14" type="primary">gatA</name>
    <name evidence="14" type="ORF">GIW81_05320</name>
</gene>
<proteinExistence type="inferred from homology"/>
<dbReference type="Gene3D" id="3.90.1300.10">
    <property type="entry name" value="Amidase signature (AS) domain"/>
    <property type="match status" value="1"/>
</dbReference>
<dbReference type="GO" id="GO:0030956">
    <property type="term" value="C:glutamyl-tRNA(Gln) amidotransferase complex"/>
    <property type="evidence" value="ECO:0007669"/>
    <property type="project" value="InterPro"/>
</dbReference>
<evidence type="ECO:0000256" key="6">
    <source>
        <dbReference type="ARBA" id="ARBA00022598"/>
    </source>
</evidence>
<evidence type="ECO:0000256" key="2">
    <source>
        <dbReference type="ARBA" id="ARBA00008069"/>
    </source>
</evidence>
<dbReference type="InterPro" id="IPR004412">
    <property type="entry name" value="GatA"/>
</dbReference>
<feature type="active site" description="Charge relay system" evidence="11">
    <location>
        <position position="79"/>
    </location>
</feature>
<evidence type="ECO:0000256" key="7">
    <source>
        <dbReference type="ARBA" id="ARBA00022741"/>
    </source>
</evidence>
<dbReference type="Pfam" id="PF01425">
    <property type="entry name" value="Amidase"/>
    <property type="match status" value="1"/>
</dbReference>
<evidence type="ECO:0000259" key="13">
    <source>
        <dbReference type="Pfam" id="PF01425"/>
    </source>
</evidence>
<evidence type="ECO:0000256" key="8">
    <source>
        <dbReference type="ARBA" id="ARBA00022840"/>
    </source>
</evidence>
<sequence length="525" mass="55739">MTELTKLTIAEARDKLRKKEISATELTQAFVAAIDGANAHLNAFVLPTPELALKQAAESDKRLKTGDARPLEGLPLGNKDLFCTAGVRTTACSKILDDFTPTYESTVGANLWNAGAVMLGKLNCDEFAMGSSNETSAFGPVVSPWRRERGGKLTDDKLVPGGSSGGSSAAVSADLCLAATATDTGGSIRQPAALTGTVGIKPTYGRCSRWGIVAFASSLDQAGPIAKTVRDAAIMLRAMASHDHKDSTSVETPVPDYEAALGQGLKGLRVGVPKEYRVEGMSKEIEKLWQEGIAWLKAAGATIHDISLPHTKFALPAYYIVAPAEASSNLARYDGVRYGLRVPGKDLIDTYENTRAAGFGKEVRRRILIGTYVLSAGYYDAYYLKAQKVRTLIKRDFDDAWKSVDVVLTPTTPSPAFGFGEKTGDPLAMYLEDIFTVTVNMAGLPGISVPAGLSGEGTPLGLQLIGKPFDEATLFRAAQAIEDAAGRFIVPQRWWEAGSAKAEPAAAKSAAKKIDGKSKAGSKAK</sequence>
<keyword evidence="7 11" id="KW-0547">Nucleotide-binding</keyword>
<evidence type="ECO:0000256" key="9">
    <source>
        <dbReference type="ARBA" id="ARBA00022917"/>
    </source>
</evidence>
<comment type="caution">
    <text evidence="14">The sequence shown here is derived from an EMBL/GenBank/DDBJ whole genome shotgun (WGS) entry which is preliminary data.</text>
</comment>
<evidence type="ECO:0000256" key="3">
    <source>
        <dbReference type="ARBA" id="ARBA00011123"/>
    </source>
</evidence>
<dbReference type="EC" id="6.3.5.7" evidence="4 11"/>
<comment type="similarity">
    <text evidence="2 11">Belongs to the amidase family. GatA subfamily.</text>
</comment>
<feature type="domain" description="Amidase" evidence="13">
    <location>
        <begin position="25"/>
        <end position="474"/>
    </location>
</feature>
<keyword evidence="9 11" id="KW-0648">Protein biosynthesis</keyword>
<comment type="function">
    <text evidence="11">Allows the formation of correctly charged Gln-tRNA(Gln) through the transamidation of misacylated Glu-tRNA(Gln) in organisms which lack glutaminyl-tRNA synthetase. The reaction takes place in the presence of glutamine and ATP through an activated gamma-phospho-Glu-tRNA(Gln).</text>
</comment>
<evidence type="ECO:0000313" key="14">
    <source>
        <dbReference type="EMBL" id="MTD93752.1"/>
    </source>
</evidence>
<dbReference type="AlphaFoldDB" id="A0A6I3KJ41"/>
<evidence type="ECO:0000256" key="11">
    <source>
        <dbReference type="HAMAP-Rule" id="MF_00120"/>
    </source>
</evidence>
<dbReference type="HAMAP" id="MF_00120">
    <property type="entry name" value="GatA"/>
    <property type="match status" value="1"/>
</dbReference>
<dbReference type="InterPro" id="IPR036928">
    <property type="entry name" value="AS_sf"/>
</dbReference>
<keyword evidence="6 11" id="KW-0436">Ligase</keyword>
<comment type="catalytic activity">
    <reaction evidence="10 11">
        <text>L-glutamyl-tRNA(Gln) + L-glutamine + ATP + H2O = L-glutaminyl-tRNA(Gln) + L-glutamate + ADP + phosphate + H(+)</text>
        <dbReference type="Rhea" id="RHEA:17521"/>
        <dbReference type="Rhea" id="RHEA-COMP:9681"/>
        <dbReference type="Rhea" id="RHEA-COMP:9684"/>
        <dbReference type="ChEBI" id="CHEBI:15377"/>
        <dbReference type="ChEBI" id="CHEBI:15378"/>
        <dbReference type="ChEBI" id="CHEBI:29985"/>
        <dbReference type="ChEBI" id="CHEBI:30616"/>
        <dbReference type="ChEBI" id="CHEBI:43474"/>
        <dbReference type="ChEBI" id="CHEBI:58359"/>
        <dbReference type="ChEBI" id="CHEBI:78520"/>
        <dbReference type="ChEBI" id="CHEBI:78521"/>
        <dbReference type="ChEBI" id="CHEBI:456216"/>
        <dbReference type="EC" id="6.3.5.7"/>
    </reaction>
</comment>
<dbReference type="SUPFAM" id="SSF75304">
    <property type="entry name" value="Amidase signature (AS) enzymes"/>
    <property type="match status" value="1"/>
</dbReference>
<feature type="active site" description="Charge relay system" evidence="11">
    <location>
        <position position="163"/>
    </location>
</feature>
<evidence type="ECO:0000256" key="4">
    <source>
        <dbReference type="ARBA" id="ARBA00012739"/>
    </source>
</evidence>
<keyword evidence="14" id="KW-0808">Transferase</keyword>
<dbReference type="GO" id="GO:0050567">
    <property type="term" value="F:glutaminyl-tRNA synthase (glutamine-hydrolyzing) activity"/>
    <property type="evidence" value="ECO:0007669"/>
    <property type="project" value="UniProtKB-UniRule"/>
</dbReference>
<organism evidence="14 15">
    <name type="scientific">Hyphomicrobium album</name>
    <dbReference type="NCBI Taxonomy" id="2665159"/>
    <lineage>
        <taxon>Bacteria</taxon>
        <taxon>Pseudomonadati</taxon>
        <taxon>Pseudomonadota</taxon>
        <taxon>Alphaproteobacteria</taxon>
        <taxon>Hyphomicrobiales</taxon>
        <taxon>Hyphomicrobiaceae</taxon>
        <taxon>Hyphomicrobium</taxon>
    </lineage>
</organism>
<evidence type="ECO:0000256" key="1">
    <source>
        <dbReference type="ARBA" id="ARBA00003871"/>
    </source>
</evidence>
<keyword evidence="8 11" id="KW-0067">ATP-binding</keyword>
<feature type="active site" description="Acyl-ester intermediate" evidence="11">
    <location>
        <position position="187"/>
    </location>
</feature>
<keyword evidence="15" id="KW-1185">Reference proteome</keyword>
<feature type="region of interest" description="Disordered" evidence="12">
    <location>
        <begin position="501"/>
        <end position="525"/>
    </location>
</feature>
<dbReference type="GO" id="GO:0005524">
    <property type="term" value="F:ATP binding"/>
    <property type="evidence" value="ECO:0007669"/>
    <property type="project" value="UniProtKB-KW"/>
</dbReference>
<evidence type="ECO:0000256" key="5">
    <source>
        <dbReference type="ARBA" id="ARBA00014428"/>
    </source>
</evidence>